<organism evidence="1 2">
    <name type="scientific">[Pantoea] beijingensis</name>
    <dbReference type="NCBI Taxonomy" id="1324864"/>
    <lineage>
        <taxon>Bacteria</taxon>
        <taxon>Pseudomonadati</taxon>
        <taxon>Pseudomonadota</taxon>
        <taxon>Gammaproteobacteria</taxon>
        <taxon>Enterobacterales</taxon>
        <taxon>Erwiniaceae</taxon>
        <taxon>Erwinia</taxon>
    </lineage>
</organism>
<gene>
    <name evidence="1" type="ORF">ED28_18535</name>
</gene>
<evidence type="ECO:0000313" key="1">
    <source>
        <dbReference type="EMBL" id="RWR00484.1"/>
    </source>
</evidence>
<name>A0A443I8R8_9GAMM</name>
<dbReference type="AlphaFoldDB" id="A0A443I8R8"/>
<dbReference type="EMBL" id="JMEE01000047">
    <property type="protein sequence ID" value="RWR00484.1"/>
    <property type="molecule type" value="Genomic_DNA"/>
</dbReference>
<comment type="caution">
    <text evidence="1">The sequence shown here is derived from an EMBL/GenBank/DDBJ whole genome shotgun (WGS) entry which is preliminary data.</text>
</comment>
<keyword evidence="2" id="KW-1185">Reference proteome</keyword>
<evidence type="ECO:0000313" key="2">
    <source>
        <dbReference type="Proteomes" id="UP000288794"/>
    </source>
</evidence>
<sequence length="443" mass="49710">MVEAYITTSHAANRSPAKVKTSLWTDMGSNISALLKPVVRANGSELEIPHSMIGKSRLQVRRLSELEAMINKVEDDDVRIMLQKIYDHPLTENVGLQSDLLRHLCGMLDRGKLNVYIDIDDLTRALTSEVLQLEKYQHLSDTDIGNMSESDRARLLIDAIGSSQLNEKQRTKNIPITPLILHQGHITMGLENSIQGQVPGHRRGLKVARHMLLAMNSGVYTGERPNVLELRAETPIYRKTYRDALNIISELTQLSGNTPNEKMDNDYYTAYIAKLSTMEGINSVEVNQHLIDHFRLAESVRQIVSELQHDIDQLAAQVNAGEMGDDETTQTLKKIAGRAMIFNHCMHIITGLVNVSTYLSQVSSNSKLKGKKGDLPIVGFYRLFKQVSGADPYQGTTYSWHGMITINCDIYDEHYELNNAEMAESFSAIRGMVLKRLNGGYQV</sequence>
<protein>
    <submittedName>
        <fullName evidence="1">Uncharacterized protein</fullName>
    </submittedName>
</protein>
<reference evidence="1 2" key="1">
    <citation type="submission" date="2014-04" db="EMBL/GenBank/DDBJ databases">
        <title>Draft genome sequence of Pantoea beijingensis strain LMG 27579, an emerging pathogen to Pleurotus eryngii with potential industrial application.</title>
        <authorList>
            <person name="Xu F."/>
            <person name="Liu Y."/>
            <person name="Wang S."/>
            <person name="Yin Y."/>
            <person name="Ma Y."/>
            <person name="Zhao S."/>
            <person name="Rong C."/>
        </authorList>
    </citation>
    <scope>NUCLEOTIDE SEQUENCE [LARGE SCALE GENOMIC DNA]</scope>
    <source>
        <strain evidence="1 2">LMG 27579</strain>
    </source>
</reference>
<proteinExistence type="predicted"/>
<dbReference type="Proteomes" id="UP000288794">
    <property type="component" value="Unassembled WGS sequence"/>
</dbReference>
<dbReference type="RefSeq" id="WP_128179504.1">
    <property type="nucleotide sequence ID" value="NZ_CP071409.1"/>
</dbReference>
<accession>A0A443I8R8</accession>